<dbReference type="PANTHER" id="PTHR23193:SF46">
    <property type="entry name" value="NUCLEAR PORE COMPLEX PROTEIN NUP214"/>
    <property type="match status" value="1"/>
</dbReference>
<feature type="domain" description="Nucleoporin Nup159/Nup146 N-terminal" evidence="5">
    <location>
        <begin position="34"/>
        <end position="387"/>
    </location>
</feature>
<feature type="region of interest" description="Disordered" evidence="4">
    <location>
        <begin position="1263"/>
        <end position="1314"/>
    </location>
</feature>
<feature type="compositionally biased region" description="Polar residues" evidence="4">
    <location>
        <begin position="1015"/>
        <end position="1031"/>
    </location>
</feature>
<dbReference type="Proteomes" id="UP001321473">
    <property type="component" value="Unassembled WGS sequence"/>
</dbReference>
<dbReference type="InterPro" id="IPR039462">
    <property type="entry name" value="Nup159/Nup146_N"/>
</dbReference>
<feature type="compositionally biased region" description="Polar residues" evidence="4">
    <location>
        <begin position="651"/>
        <end position="668"/>
    </location>
</feature>
<dbReference type="PANTHER" id="PTHR23193">
    <property type="entry name" value="NUCLEAR PORE COMPLEX PROTEIN NUP"/>
    <property type="match status" value="1"/>
</dbReference>
<feature type="compositionally biased region" description="Low complexity" evidence="4">
    <location>
        <begin position="1910"/>
        <end position="1921"/>
    </location>
</feature>
<evidence type="ECO:0000256" key="2">
    <source>
        <dbReference type="ARBA" id="ARBA00022448"/>
    </source>
</evidence>
<feature type="region of interest" description="Disordered" evidence="4">
    <location>
        <begin position="636"/>
        <end position="698"/>
    </location>
</feature>
<proteinExistence type="predicted"/>
<feature type="region of interest" description="Disordered" evidence="4">
    <location>
        <begin position="1956"/>
        <end position="1995"/>
    </location>
</feature>
<gene>
    <name evidence="6" type="ORF">V5799_016690</name>
</gene>
<dbReference type="EMBL" id="JARKHS020007149">
    <property type="protein sequence ID" value="KAK8781972.1"/>
    <property type="molecule type" value="Genomic_DNA"/>
</dbReference>
<feature type="compositionally biased region" description="Low complexity" evidence="4">
    <location>
        <begin position="1000"/>
        <end position="1010"/>
    </location>
</feature>
<dbReference type="GO" id="GO:0005643">
    <property type="term" value="C:nuclear pore"/>
    <property type="evidence" value="ECO:0007669"/>
    <property type="project" value="TreeGrafter"/>
</dbReference>
<sequence>MACEGSTRPNPDFLFHPVRTVNVTVGGESVSADSVNLVAASSRFGLIFAGFDQGVKICTLEDIQNCDAEEGPNSKAPAENCPFRLLPTTGPVLLVALNADDTTLAVGLMRDGVPVADMYDVRGFGGQTLETRPIATVRLSTLPDVALQDFSWNPVACDMFAVCLNNGSVSIYELSGEALTILGTLPPSVGGTALCWSPKGKQLVVGKKDGSLSQYKPNMQEAKSHSSPTLFENSVSVVSVCWLAPTAFAVVYASATSTEDSQANLVTITFSKTSPITYTNFGEPCYKSGQHPRDRFWLYHQPDWGILVCMSRNSIESAVLGCKSADKMQWELWELDSHGRAEVPLRRGEEAYPLGLAVSYNAQRRITSKMESWAPMPILLVLSTCGGLSPFHIKNLSQGVPSLVRVPEPLLPAGQRKPMANPPQLAAQQTAQVASPTTSTGFLPVGHAAATPVAPLGAAAASRVTAHRKPSVGSATAPQLIGSGNGSFAPVATSAGAPAPTSLSGAGSTSLFSSLPASSTAMAFSFGSSANNAFSFGTTGGGQAFSFAPASSAVTVSKSTPALALSGTSSSAFFSTPAPSFATATTTVPAAPPLSMAFSTPTASSAATPAAPAFGIPASAASGASGLQFKLRAKTDAEAPGGAPQVPTILPTPSQPVVAQETSAQEANTALLGASAPKGSTPAATAPASPPSEEPCKAEPSEDAIIATMNEEIVELGREMEAFKKKVLCRAIEPAGSDAGLMKMKKLGVALESTAETLRSDMEKTHVDVHTLRSLVFETFALLEEARTRDLRNRDPQYAGLLRDRGLDPVAARRLAEARRLRHYVQEQLREVHARLDLDWREHVDQLSSRKRTAELSTAEAIYRALRDIHNTAELLSKTVGLLGAQLNRLRVVSKHCKTLRPCWDESSILNREEEVAALADSLLLTSLSASSARATTVHLAKPNKVTLSAEKKNYLAEFFGQREVTTIEPRVIDKHSESRLLSRLAVVMEESFAKDQAAKQQASQAVTQAPMSKPAQTQQQGLVSTPSTPVKPTALLEARDNIPTPKAFVPAQGATQSFLTSTPLVRTEGVASSGTSSGVPLIRAVPTEQHRMPETKVIEVSVQASGGLDYKSSAVPPTVFPAGLTVSSLAAAPPEISSAAVTNVVTKPLPTRSETTVTTKEAGSPSPFTSPFVVPPGTQPGLKFKLPGQTTSDTLPFTSAFSFGPATTTSASSAASATVLSFAKPSGTAAPTATSSSFKFGDSTASKPGFMAVKPLFGPSFTPVSQPTGLQTGAPTEKKTEATSVEAGEEEPAYEDITPPGSPTPDQEGEEPLNAEPALSLTKDIPVSLADTSVPAVPSAAVFSFTSATTGGSPSLSSSTSAPAPLFQQGFGQPVTTAAKSLFGNSSMSSSASGAAAAFSFTAAKDSPAMNIFATPQVKGPGSGEGQPNTTQAKSLFGNSSVSSASAAAAAFSFTAAKDSPAMNIFAIPQVKGPGSGETRPPSGTVLAVKDNSSKDAVKAPLMFGPSGPSALKPPASATGNTAVSGAEATVSKSPFQPVSSAASQPEIFTLTTTAASAQPSDAQTLSAKTPTSEPSKTDAMVAAATTAAIAASIAASLSSPTIATSVPASAPASLAVSTPSSIASTQAAVIAAELLSSTPPSSPQPPSTPSEVVAPTSCSGTVLGLGSSSVFGGASLPKTPATVLFGQQAVSTAPVTPTSFSFGSVPTSLAGLVSQAPATLIATQPTGQTATSVIATPMFGQAAGTTMTTPSSTPAQQAFSIPQMAVASSAGTLPFGSQLTTTTSSALTFGQVAATTAAAVSTPSVFGQPAAAGASMSAMFGTTTSSATSPTSTPSLFGQNRATFTSSTTTTTTAPFWNPVASGATIFGQPAGQSIFGQAPTSAASSFGQQMGTTPAFGQPGGFTFGQSPVVSSSAGSSPFGQIIPATASGGTSSSLFGQKSSFGTSSGQTPSLFGQQSLFGQSSTPAFGQPQAASGFGQQSQDQQQQGGGSSLFGTSGSGFLSGLGSKPAADAPNKNVFGGSSTFSSSGQTSNLFGNQGASSFGSSTFGSAVGAGTFSGGGSFSMTAGSVAQSGFGAFQQQQQQQQTPTKA</sequence>
<feature type="compositionally biased region" description="Polar residues" evidence="4">
    <location>
        <begin position="1956"/>
        <end position="1968"/>
    </location>
</feature>
<keyword evidence="2" id="KW-0813">Transport</keyword>
<dbReference type="GO" id="GO:0017056">
    <property type="term" value="F:structural constituent of nuclear pore"/>
    <property type="evidence" value="ECO:0007669"/>
    <property type="project" value="TreeGrafter"/>
</dbReference>
<comment type="caution">
    <text evidence="6">The sequence shown here is derived from an EMBL/GenBank/DDBJ whole genome shotgun (WGS) entry which is preliminary data.</text>
</comment>
<dbReference type="GO" id="GO:0006405">
    <property type="term" value="P:RNA export from nucleus"/>
    <property type="evidence" value="ECO:0007669"/>
    <property type="project" value="TreeGrafter"/>
</dbReference>
<comment type="subcellular location">
    <subcellularLocation>
        <location evidence="1">Nucleus</location>
    </subcellularLocation>
</comment>
<feature type="compositionally biased region" description="Low complexity" evidence="4">
    <location>
        <begin position="1164"/>
        <end position="1173"/>
    </location>
</feature>
<dbReference type="GO" id="GO:0006606">
    <property type="term" value="P:protein import into nucleus"/>
    <property type="evidence" value="ECO:0007669"/>
    <property type="project" value="TreeGrafter"/>
</dbReference>
<evidence type="ECO:0000313" key="6">
    <source>
        <dbReference type="EMBL" id="KAK8781972.1"/>
    </source>
</evidence>
<feature type="compositionally biased region" description="Polar residues" evidence="4">
    <location>
        <begin position="426"/>
        <end position="439"/>
    </location>
</feature>
<feature type="compositionally biased region" description="Low complexity" evidence="4">
    <location>
        <begin position="673"/>
        <end position="687"/>
    </location>
</feature>
<name>A0AAQ4F5H3_AMBAM</name>
<feature type="region of interest" description="Disordered" evidence="4">
    <location>
        <begin position="1152"/>
        <end position="1174"/>
    </location>
</feature>
<dbReference type="Pfam" id="PF16755">
    <property type="entry name" value="Beta-prop_NUP159_NUP214"/>
    <property type="match status" value="1"/>
</dbReference>
<dbReference type="GO" id="GO:0008139">
    <property type="term" value="F:nuclear localization sequence binding"/>
    <property type="evidence" value="ECO:0007669"/>
    <property type="project" value="TreeGrafter"/>
</dbReference>
<evidence type="ECO:0000313" key="7">
    <source>
        <dbReference type="Proteomes" id="UP001321473"/>
    </source>
</evidence>
<keyword evidence="3" id="KW-0539">Nucleus</keyword>
<feature type="region of interest" description="Disordered" evidence="4">
    <location>
        <begin position="1000"/>
        <end position="1031"/>
    </location>
</feature>
<protein>
    <recommendedName>
        <fullName evidence="5">Nucleoporin Nup159/Nup146 N-terminal domain-containing protein</fullName>
    </recommendedName>
</protein>
<reference evidence="6 7" key="1">
    <citation type="journal article" date="2023" name="Arcadia Sci">
        <title>De novo assembly of a long-read Amblyomma americanum tick genome.</title>
        <authorList>
            <person name="Chou S."/>
            <person name="Poskanzer K.E."/>
            <person name="Rollins M."/>
            <person name="Thuy-Boun P.S."/>
        </authorList>
    </citation>
    <scope>NUCLEOTIDE SEQUENCE [LARGE SCALE GENOMIC DNA]</scope>
    <source>
        <strain evidence="6">F_SG_1</strain>
        <tissue evidence="6">Salivary glands</tissue>
    </source>
</reference>
<feature type="compositionally biased region" description="Polar residues" evidence="4">
    <location>
        <begin position="1263"/>
        <end position="1275"/>
    </location>
</feature>
<feature type="region of interest" description="Disordered" evidence="4">
    <location>
        <begin position="415"/>
        <end position="439"/>
    </location>
</feature>
<feature type="compositionally biased region" description="Polar residues" evidence="4">
    <location>
        <begin position="1555"/>
        <end position="1576"/>
    </location>
</feature>
<evidence type="ECO:0000256" key="4">
    <source>
        <dbReference type="SAM" id="MobiDB-lite"/>
    </source>
</evidence>
<accession>A0AAQ4F5H3</accession>
<feature type="compositionally biased region" description="Polar residues" evidence="4">
    <location>
        <begin position="1881"/>
        <end position="1895"/>
    </location>
</feature>
<dbReference type="InterPro" id="IPR026054">
    <property type="entry name" value="Nucleoporin"/>
</dbReference>
<evidence type="ECO:0000256" key="1">
    <source>
        <dbReference type="ARBA" id="ARBA00004123"/>
    </source>
</evidence>
<feature type="compositionally biased region" description="Low complexity" evidence="4">
    <location>
        <begin position="1969"/>
        <end position="1988"/>
    </location>
</feature>
<dbReference type="InterPro" id="IPR015943">
    <property type="entry name" value="WD40/YVTN_repeat-like_dom_sf"/>
</dbReference>
<feature type="region of interest" description="Disordered" evidence="4">
    <location>
        <begin position="1499"/>
        <end position="1525"/>
    </location>
</feature>
<feature type="region of interest" description="Disordered" evidence="4">
    <location>
        <begin position="1555"/>
        <end position="1581"/>
    </location>
</feature>
<dbReference type="Gene3D" id="2.130.10.10">
    <property type="entry name" value="YVTN repeat-like/Quinoprotein amine dehydrogenase"/>
    <property type="match status" value="1"/>
</dbReference>
<evidence type="ECO:0000256" key="3">
    <source>
        <dbReference type="ARBA" id="ARBA00023242"/>
    </source>
</evidence>
<evidence type="ECO:0000259" key="5">
    <source>
        <dbReference type="Pfam" id="PF16755"/>
    </source>
</evidence>
<keyword evidence="7" id="KW-1185">Reference proteome</keyword>
<organism evidence="6 7">
    <name type="scientific">Amblyomma americanum</name>
    <name type="common">Lone star tick</name>
    <dbReference type="NCBI Taxonomy" id="6943"/>
    <lineage>
        <taxon>Eukaryota</taxon>
        <taxon>Metazoa</taxon>
        <taxon>Ecdysozoa</taxon>
        <taxon>Arthropoda</taxon>
        <taxon>Chelicerata</taxon>
        <taxon>Arachnida</taxon>
        <taxon>Acari</taxon>
        <taxon>Parasitiformes</taxon>
        <taxon>Ixodida</taxon>
        <taxon>Ixodoidea</taxon>
        <taxon>Ixodidae</taxon>
        <taxon>Amblyomminae</taxon>
        <taxon>Amblyomma</taxon>
    </lineage>
</organism>
<dbReference type="SUPFAM" id="SSF117289">
    <property type="entry name" value="Nucleoporin domain"/>
    <property type="match status" value="1"/>
</dbReference>
<feature type="region of interest" description="Disordered" evidence="4">
    <location>
        <begin position="1881"/>
        <end position="1927"/>
    </location>
</feature>
<feature type="non-terminal residue" evidence="6">
    <location>
        <position position="2093"/>
    </location>
</feature>
<feature type="region of interest" description="Disordered" evidence="4">
    <location>
        <begin position="1638"/>
        <end position="1657"/>
    </location>
</feature>
<feature type="compositionally biased region" description="Polar residues" evidence="4">
    <location>
        <begin position="1153"/>
        <end position="1162"/>
    </location>
</feature>